<accession>A0ABS8BDL0</accession>
<proteinExistence type="predicted"/>
<evidence type="ECO:0000313" key="2">
    <source>
        <dbReference type="EMBL" id="MCB5182732.1"/>
    </source>
</evidence>
<dbReference type="Gene3D" id="3.40.630.30">
    <property type="match status" value="1"/>
</dbReference>
<evidence type="ECO:0000259" key="1">
    <source>
        <dbReference type="PROSITE" id="PS51186"/>
    </source>
</evidence>
<dbReference type="PROSITE" id="PS51186">
    <property type="entry name" value="GNAT"/>
    <property type="match status" value="1"/>
</dbReference>
<gene>
    <name evidence="2" type="ORF">LG632_25590</name>
</gene>
<protein>
    <submittedName>
        <fullName evidence="2">GNAT family N-acetyltransferase</fullName>
    </submittedName>
</protein>
<reference evidence="2 3" key="1">
    <citation type="submission" date="2021-10" db="EMBL/GenBank/DDBJ databases">
        <title>Streptomyces sp. strain SMC 277, a novel streptomycete isolated from soil.</title>
        <authorList>
            <person name="Chanama M."/>
        </authorList>
    </citation>
    <scope>NUCLEOTIDE SEQUENCE [LARGE SCALE GENOMIC DNA]</scope>
    <source>
        <strain evidence="2 3">SMC 277</strain>
    </source>
</reference>
<feature type="domain" description="N-acetyltransferase" evidence="1">
    <location>
        <begin position="112"/>
        <end position="258"/>
    </location>
</feature>
<keyword evidence="3" id="KW-1185">Reference proteome</keyword>
<comment type="caution">
    <text evidence="2">The sequence shown here is derived from an EMBL/GenBank/DDBJ whole genome shotgun (WGS) entry which is preliminary data.</text>
</comment>
<name>A0ABS8BDL0_9ACTN</name>
<organism evidence="2 3">
    <name type="scientific">Streptomyces antimicrobicus</name>
    <dbReference type="NCBI Taxonomy" id="2883108"/>
    <lineage>
        <taxon>Bacteria</taxon>
        <taxon>Bacillati</taxon>
        <taxon>Actinomycetota</taxon>
        <taxon>Actinomycetes</taxon>
        <taxon>Kitasatosporales</taxon>
        <taxon>Streptomycetaceae</taxon>
        <taxon>Streptomyces</taxon>
    </lineage>
</organism>
<sequence>MSPTGTTPLTGIAAFLSAFARRQAARTVELPGGFVALDDRYVHSRANNQAFVDGPLDPGGPAALPGRLDQALAHLPYRMVTVLDDATGRACAPYLTAAGYAHHTYVVMIHEAPVPPAAAAAAPVALAELREALAGSWRGFLPHATEEEIGHLVDRREARLRGAEQVRFVAARTPDGQIASWADLYTDPAAGIAQIEDLVTAEAHLGRGHATAVLHTALHLAADLPVRFLIADAHDWPRHWYARHGFTPAGHLHHFDRA</sequence>
<dbReference type="RefSeq" id="WP_226729917.1">
    <property type="nucleotide sequence ID" value="NZ_JAJAUY010000145.1"/>
</dbReference>
<dbReference type="SUPFAM" id="SSF55729">
    <property type="entry name" value="Acyl-CoA N-acyltransferases (Nat)"/>
    <property type="match status" value="1"/>
</dbReference>
<dbReference type="InterPro" id="IPR000182">
    <property type="entry name" value="GNAT_dom"/>
</dbReference>
<dbReference type="Proteomes" id="UP001199054">
    <property type="component" value="Unassembled WGS sequence"/>
</dbReference>
<dbReference type="InterPro" id="IPR016181">
    <property type="entry name" value="Acyl_CoA_acyltransferase"/>
</dbReference>
<dbReference type="EMBL" id="JAJAUY010000145">
    <property type="protein sequence ID" value="MCB5182732.1"/>
    <property type="molecule type" value="Genomic_DNA"/>
</dbReference>
<dbReference type="Pfam" id="PF00583">
    <property type="entry name" value="Acetyltransf_1"/>
    <property type="match status" value="1"/>
</dbReference>
<evidence type="ECO:0000313" key="3">
    <source>
        <dbReference type="Proteomes" id="UP001199054"/>
    </source>
</evidence>